<dbReference type="Proteomes" id="UP000886890">
    <property type="component" value="Unassembled WGS sequence"/>
</dbReference>
<dbReference type="SMART" id="SM00646">
    <property type="entry name" value="Ami_3"/>
    <property type="match status" value="1"/>
</dbReference>
<dbReference type="Pfam" id="PF01520">
    <property type="entry name" value="Amidase_3"/>
    <property type="match status" value="1"/>
</dbReference>
<organism evidence="3 4">
    <name type="scientific">Candidatus Fusicatenibacter merdavium</name>
    <dbReference type="NCBI Taxonomy" id="2838600"/>
    <lineage>
        <taxon>Bacteria</taxon>
        <taxon>Bacillati</taxon>
        <taxon>Bacillota</taxon>
        <taxon>Clostridia</taxon>
        <taxon>Lachnospirales</taxon>
        <taxon>Lachnospiraceae</taxon>
        <taxon>Fusicatenibacter</taxon>
    </lineage>
</organism>
<name>A0A9D1XD99_9FIRM</name>
<dbReference type="AlphaFoldDB" id="A0A9D1XD99"/>
<reference evidence="3" key="2">
    <citation type="submission" date="2021-04" db="EMBL/GenBank/DDBJ databases">
        <authorList>
            <person name="Gilroy R."/>
        </authorList>
    </citation>
    <scope>NUCLEOTIDE SEQUENCE</scope>
    <source>
        <strain evidence="3">CHK183-1962</strain>
    </source>
</reference>
<reference evidence="3" key="1">
    <citation type="journal article" date="2021" name="PeerJ">
        <title>Extensive microbial diversity within the chicken gut microbiome revealed by metagenomics and culture.</title>
        <authorList>
            <person name="Gilroy R."/>
            <person name="Ravi A."/>
            <person name="Getino M."/>
            <person name="Pursley I."/>
            <person name="Horton D.L."/>
            <person name="Alikhan N.F."/>
            <person name="Baker D."/>
            <person name="Gharbi K."/>
            <person name="Hall N."/>
            <person name="Watson M."/>
            <person name="Adriaenssens E.M."/>
            <person name="Foster-Nyarko E."/>
            <person name="Jarju S."/>
            <person name="Secka A."/>
            <person name="Antonio M."/>
            <person name="Oren A."/>
            <person name="Chaudhuri R.R."/>
            <person name="La Ragione R."/>
            <person name="Hildebrand F."/>
            <person name="Pallen M.J."/>
        </authorList>
    </citation>
    <scope>NUCLEOTIDE SEQUENCE</scope>
    <source>
        <strain evidence="3">CHK183-1962</strain>
    </source>
</reference>
<evidence type="ECO:0000313" key="4">
    <source>
        <dbReference type="Proteomes" id="UP000886890"/>
    </source>
</evidence>
<dbReference type="EMBL" id="DXEK01000121">
    <property type="protein sequence ID" value="HIX77364.1"/>
    <property type="molecule type" value="Genomic_DNA"/>
</dbReference>
<evidence type="ECO:0000259" key="2">
    <source>
        <dbReference type="PROSITE" id="PS51724"/>
    </source>
</evidence>
<dbReference type="InterPro" id="IPR036680">
    <property type="entry name" value="SPOR-like_sf"/>
</dbReference>
<dbReference type="InterPro" id="IPR002508">
    <property type="entry name" value="MurNAc-LAA_cat"/>
</dbReference>
<dbReference type="EC" id="3.5.1.28" evidence="3"/>
<dbReference type="CDD" id="cd02696">
    <property type="entry name" value="MurNAc-LAA"/>
    <property type="match status" value="1"/>
</dbReference>
<evidence type="ECO:0000256" key="1">
    <source>
        <dbReference type="ARBA" id="ARBA00022801"/>
    </source>
</evidence>
<dbReference type="GO" id="GO:0009253">
    <property type="term" value="P:peptidoglycan catabolic process"/>
    <property type="evidence" value="ECO:0007669"/>
    <property type="project" value="InterPro"/>
</dbReference>
<dbReference type="PROSITE" id="PS51724">
    <property type="entry name" value="SPOR"/>
    <property type="match status" value="1"/>
</dbReference>
<sequence>MAYKIVVDAAHGGADPGAVYDGRQEKDDTLSLARKVGELLKDYGIDVLFTRTTDVYQTPFEKAQIANNADADFFISIHRNSSEDPNQYEGVETLVYDKSGVKLEMAEAVDQALADLGFKNLGVKERPGLVVLRRTKMPAILIEAGFLNNDGDNALFDQTQDEMAQAIADAVASTLGIAAAPPAMDETISGAPGSSHMPSWDSSMNGTASGVPGTPGMNGMTPGAPGMNGTVPGAPGMNGTVPDSSRPGQDPTDMPETLYRVQVGLYRVRQNADNMLYELQEKGYPAFILNEDGYYKVQVGAYRQLGNAITMERNLRRAGYSTFITT</sequence>
<dbReference type="PANTHER" id="PTHR30404:SF0">
    <property type="entry name" value="N-ACETYLMURAMOYL-L-ALANINE AMIDASE AMIC"/>
    <property type="match status" value="1"/>
</dbReference>
<dbReference type="GO" id="GO:0042834">
    <property type="term" value="F:peptidoglycan binding"/>
    <property type="evidence" value="ECO:0007669"/>
    <property type="project" value="InterPro"/>
</dbReference>
<proteinExistence type="predicted"/>
<dbReference type="InterPro" id="IPR050695">
    <property type="entry name" value="N-acetylmuramoyl_amidase_3"/>
</dbReference>
<gene>
    <name evidence="3" type="ORF">H9734_07205</name>
</gene>
<accession>A0A9D1XD99</accession>
<feature type="domain" description="SPOR" evidence="2">
    <location>
        <begin position="253"/>
        <end position="326"/>
    </location>
</feature>
<dbReference type="InterPro" id="IPR007730">
    <property type="entry name" value="SPOR-like_dom"/>
</dbReference>
<dbReference type="Pfam" id="PF05036">
    <property type="entry name" value="SPOR"/>
    <property type="match status" value="1"/>
</dbReference>
<dbReference type="SUPFAM" id="SSF53187">
    <property type="entry name" value="Zn-dependent exopeptidases"/>
    <property type="match status" value="1"/>
</dbReference>
<dbReference type="Gene3D" id="3.40.630.40">
    <property type="entry name" value="Zn-dependent exopeptidases"/>
    <property type="match status" value="1"/>
</dbReference>
<protein>
    <submittedName>
        <fullName evidence="3">N-acetylmuramoyl-L-alanine amidase</fullName>
        <ecNumber evidence="3">3.5.1.28</ecNumber>
    </submittedName>
</protein>
<dbReference type="GO" id="GO:0008745">
    <property type="term" value="F:N-acetylmuramoyl-L-alanine amidase activity"/>
    <property type="evidence" value="ECO:0007669"/>
    <property type="project" value="UniProtKB-EC"/>
</dbReference>
<evidence type="ECO:0000313" key="3">
    <source>
        <dbReference type="EMBL" id="HIX77364.1"/>
    </source>
</evidence>
<comment type="caution">
    <text evidence="3">The sequence shown here is derived from an EMBL/GenBank/DDBJ whole genome shotgun (WGS) entry which is preliminary data.</text>
</comment>
<dbReference type="PANTHER" id="PTHR30404">
    <property type="entry name" value="N-ACETYLMURAMOYL-L-ALANINE AMIDASE"/>
    <property type="match status" value="1"/>
</dbReference>
<dbReference type="SUPFAM" id="SSF110997">
    <property type="entry name" value="Sporulation related repeat"/>
    <property type="match status" value="1"/>
</dbReference>
<dbReference type="GO" id="GO:0030288">
    <property type="term" value="C:outer membrane-bounded periplasmic space"/>
    <property type="evidence" value="ECO:0007669"/>
    <property type="project" value="TreeGrafter"/>
</dbReference>
<dbReference type="Gene3D" id="3.30.70.1070">
    <property type="entry name" value="Sporulation related repeat"/>
    <property type="match status" value="1"/>
</dbReference>
<keyword evidence="1 3" id="KW-0378">Hydrolase</keyword>